<dbReference type="InterPro" id="IPR041682">
    <property type="entry name" value="AAA_14"/>
</dbReference>
<gene>
    <name evidence="3" type="ORF">A3D65_04805</name>
</gene>
<dbReference type="EMBL" id="MHLL01000032">
    <property type="protein sequence ID" value="OGZ08547.1"/>
    <property type="molecule type" value="Genomic_DNA"/>
</dbReference>
<evidence type="ECO:0000313" key="4">
    <source>
        <dbReference type="Proteomes" id="UP000177996"/>
    </source>
</evidence>
<accession>A0A1G2D4U0</accession>
<dbReference type="InterPro" id="IPR027417">
    <property type="entry name" value="P-loop_NTPase"/>
</dbReference>
<evidence type="ECO:0000259" key="1">
    <source>
        <dbReference type="Pfam" id="PF13173"/>
    </source>
</evidence>
<dbReference type="Pfam" id="PF13173">
    <property type="entry name" value="AAA_14"/>
    <property type="match status" value="1"/>
</dbReference>
<dbReference type="InterPro" id="IPR025420">
    <property type="entry name" value="DUF4143"/>
</dbReference>
<comment type="caution">
    <text evidence="3">The sequence shown here is derived from an EMBL/GenBank/DDBJ whole genome shotgun (WGS) entry which is preliminary data.</text>
</comment>
<evidence type="ECO:0008006" key="5">
    <source>
        <dbReference type="Google" id="ProtNLM"/>
    </source>
</evidence>
<sequence>MRRIITRQVWRDLKQKMVFIVGPRQVGKTWLAKEIARDYSGALYLNYDDAKHREVIHDESWRPNTPLLIFDEIHKMRGWKNYLKGVFDTKPDDMHILVTGSVRLDAHRCTGDSLAGRYFTHHLMPFTLAELEGTEYAGDLERILERGGFPEPFLGDHVPDALRWRNLYGDTLLRDDVLDFTSVENVLAMRQVFQLLRHRVGSPVSASALARDVGVSPITVRRYISIFEALYMVFSVRPYTHKISRSILKEPKIYFYDHALVEDNQGAQFENMVAVALFAHILRRDDRTGSRGRLAFLKTKEGKEVDFAVVNEKNELERIIETKTGDGAINPALRYFSEKYNIPGVQVVKNLRMERSDGPLLEIRKAEMFLAGL</sequence>
<dbReference type="PANTHER" id="PTHR43566:SF1">
    <property type="entry name" value="AAA+ ATPASE DOMAIN-CONTAINING PROTEIN"/>
    <property type="match status" value="1"/>
</dbReference>
<dbReference type="Pfam" id="PF13635">
    <property type="entry name" value="DUF4143"/>
    <property type="match status" value="1"/>
</dbReference>
<evidence type="ECO:0000313" key="3">
    <source>
        <dbReference type="EMBL" id="OGZ08547.1"/>
    </source>
</evidence>
<dbReference type="STRING" id="1798661.A3D65_04805"/>
<feature type="domain" description="DUF4143" evidence="2">
    <location>
        <begin position="175"/>
        <end position="323"/>
    </location>
</feature>
<evidence type="ECO:0000259" key="2">
    <source>
        <dbReference type="Pfam" id="PF13635"/>
    </source>
</evidence>
<feature type="domain" description="AAA" evidence="1">
    <location>
        <begin position="15"/>
        <end position="131"/>
    </location>
</feature>
<name>A0A1G2D4U0_9BACT</name>
<reference evidence="3 4" key="1">
    <citation type="journal article" date="2016" name="Nat. Commun.">
        <title>Thousands of microbial genomes shed light on interconnected biogeochemical processes in an aquifer system.</title>
        <authorList>
            <person name="Anantharaman K."/>
            <person name="Brown C.T."/>
            <person name="Hug L.A."/>
            <person name="Sharon I."/>
            <person name="Castelle C.J."/>
            <person name="Probst A.J."/>
            <person name="Thomas B.C."/>
            <person name="Singh A."/>
            <person name="Wilkins M.J."/>
            <person name="Karaoz U."/>
            <person name="Brodie E.L."/>
            <person name="Williams K.H."/>
            <person name="Hubbard S.S."/>
            <person name="Banfield J.F."/>
        </authorList>
    </citation>
    <scope>NUCLEOTIDE SEQUENCE [LARGE SCALE GENOMIC DNA]</scope>
</reference>
<dbReference type="Proteomes" id="UP000177996">
    <property type="component" value="Unassembled WGS sequence"/>
</dbReference>
<dbReference type="AlphaFoldDB" id="A0A1G2D4U0"/>
<protein>
    <recommendedName>
        <fullName evidence="5">AAA+ ATPase domain-containing protein</fullName>
    </recommendedName>
</protein>
<dbReference type="SUPFAM" id="SSF52540">
    <property type="entry name" value="P-loop containing nucleoside triphosphate hydrolases"/>
    <property type="match status" value="1"/>
</dbReference>
<organism evidence="3 4">
    <name type="scientific">Candidatus Lloydbacteria bacterium RIFCSPHIGHO2_02_FULL_50_13</name>
    <dbReference type="NCBI Taxonomy" id="1798661"/>
    <lineage>
        <taxon>Bacteria</taxon>
        <taxon>Candidatus Lloydiibacteriota</taxon>
    </lineage>
</organism>
<dbReference type="PANTHER" id="PTHR43566">
    <property type="entry name" value="CONSERVED PROTEIN"/>
    <property type="match status" value="1"/>
</dbReference>
<proteinExistence type="predicted"/>
<dbReference type="Gene3D" id="3.40.50.300">
    <property type="entry name" value="P-loop containing nucleotide triphosphate hydrolases"/>
    <property type="match status" value="1"/>
</dbReference>